<name>A0AAD7NI86_9AGAR</name>
<evidence type="ECO:0000313" key="2">
    <source>
        <dbReference type="Proteomes" id="UP001215598"/>
    </source>
</evidence>
<protein>
    <submittedName>
        <fullName evidence="1">Uncharacterized protein</fullName>
    </submittedName>
</protein>
<evidence type="ECO:0000313" key="1">
    <source>
        <dbReference type="EMBL" id="KAJ7762194.1"/>
    </source>
</evidence>
<gene>
    <name evidence="1" type="ORF">B0H16DRAFT_529216</name>
</gene>
<sequence>MSSFKSKHFHSVVAAYASDDVKVEVSPYHFCRPGVILFLPDLNMDSYRDFTVVGLRPGSEVAHIPDQKFHDSGWIYHYQYRNFDSTCTEMENGWIRFWFPDIPAPCENFIERLFTSREDRWTLEAAWLSQAHYIFSRYGIKNDLDSYAFFRRTTYSVSLLDSSHSSMEHTLSGGIFLFLSPIAAGHNPGLWGPAYPAPAFWSLEPSGSHGLLFEDAQALGLPTLSVSASIRGYRWSTEIYRGLVEFQRGKGFNPDSLNVALHCGLPLYQPSLHDGVYPYVELI</sequence>
<accession>A0AAD7NI86</accession>
<keyword evidence="2" id="KW-1185">Reference proteome</keyword>
<organism evidence="1 2">
    <name type="scientific">Mycena metata</name>
    <dbReference type="NCBI Taxonomy" id="1033252"/>
    <lineage>
        <taxon>Eukaryota</taxon>
        <taxon>Fungi</taxon>
        <taxon>Dikarya</taxon>
        <taxon>Basidiomycota</taxon>
        <taxon>Agaricomycotina</taxon>
        <taxon>Agaricomycetes</taxon>
        <taxon>Agaricomycetidae</taxon>
        <taxon>Agaricales</taxon>
        <taxon>Marasmiineae</taxon>
        <taxon>Mycenaceae</taxon>
        <taxon>Mycena</taxon>
    </lineage>
</organism>
<dbReference type="Proteomes" id="UP001215598">
    <property type="component" value="Unassembled WGS sequence"/>
</dbReference>
<dbReference type="AlphaFoldDB" id="A0AAD7NI86"/>
<reference evidence="1" key="1">
    <citation type="submission" date="2023-03" db="EMBL/GenBank/DDBJ databases">
        <title>Massive genome expansion in bonnet fungi (Mycena s.s.) driven by repeated elements and novel gene families across ecological guilds.</title>
        <authorList>
            <consortium name="Lawrence Berkeley National Laboratory"/>
            <person name="Harder C.B."/>
            <person name="Miyauchi S."/>
            <person name="Viragh M."/>
            <person name="Kuo A."/>
            <person name="Thoen E."/>
            <person name="Andreopoulos B."/>
            <person name="Lu D."/>
            <person name="Skrede I."/>
            <person name="Drula E."/>
            <person name="Henrissat B."/>
            <person name="Morin E."/>
            <person name="Kohler A."/>
            <person name="Barry K."/>
            <person name="LaButti K."/>
            <person name="Morin E."/>
            <person name="Salamov A."/>
            <person name="Lipzen A."/>
            <person name="Mereny Z."/>
            <person name="Hegedus B."/>
            <person name="Baldrian P."/>
            <person name="Stursova M."/>
            <person name="Weitz H."/>
            <person name="Taylor A."/>
            <person name="Grigoriev I.V."/>
            <person name="Nagy L.G."/>
            <person name="Martin F."/>
            <person name="Kauserud H."/>
        </authorList>
    </citation>
    <scope>NUCLEOTIDE SEQUENCE</scope>
    <source>
        <strain evidence="1">CBHHK182m</strain>
    </source>
</reference>
<proteinExistence type="predicted"/>
<comment type="caution">
    <text evidence="1">The sequence shown here is derived from an EMBL/GenBank/DDBJ whole genome shotgun (WGS) entry which is preliminary data.</text>
</comment>
<dbReference type="EMBL" id="JARKIB010000033">
    <property type="protein sequence ID" value="KAJ7762194.1"/>
    <property type="molecule type" value="Genomic_DNA"/>
</dbReference>